<dbReference type="RefSeq" id="WP_073146812.1">
    <property type="nucleotide sequence ID" value="NZ_FRAG01000004.1"/>
</dbReference>
<keyword evidence="1" id="KW-0812">Transmembrane</keyword>
<feature type="transmembrane region" description="Helical" evidence="1">
    <location>
        <begin position="111"/>
        <end position="129"/>
    </location>
</feature>
<dbReference type="OrthoDB" id="9848654at2"/>
<keyword evidence="1" id="KW-0472">Membrane</keyword>
<dbReference type="STRING" id="1121301.SAMN02745912_00513"/>
<evidence type="ECO:0000313" key="3">
    <source>
        <dbReference type="Proteomes" id="UP000184465"/>
    </source>
</evidence>
<dbReference type="AlphaFoldDB" id="A0A1M6KSC5"/>
<evidence type="ECO:0000256" key="1">
    <source>
        <dbReference type="SAM" id="Phobius"/>
    </source>
</evidence>
<sequence>MQHSIIVRFFRKILEITKHYYKFSFTRKMLNKISIDIRNIFINSMIYRLLTKEKSSYLKFFEFSLIKRTEDIIQRILKLLHPLYCKGVQGSIALKIEANIKKDNKRSIMELITFAIIGTVLAFNLFGFINKNIYVFQLYISAVILILATNIYFMDIYNLYKNSLIKKIVDSFFEFE</sequence>
<protein>
    <submittedName>
        <fullName evidence="2">Uncharacterized protein</fullName>
    </submittedName>
</protein>
<feature type="transmembrane region" description="Helical" evidence="1">
    <location>
        <begin position="135"/>
        <end position="157"/>
    </location>
</feature>
<accession>A0A1M6KSC5</accession>
<reference evidence="3" key="1">
    <citation type="submission" date="2016-11" db="EMBL/GenBank/DDBJ databases">
        <authorList>
            <person name="Varghese N."/>
            <person name="Submissions S."/>
        </authorList>
    </citation>
    <scope>NUCLEOTIDE SEQUENCE [LARGE SCALE GENOMIC DNA]</scope>
    <source>
        <strain evidence="3">DSM 15212 / CIP 107654 / DViRD3</strain>
    </source>
</reference>
<evidence type="ECO:0000313" key="2">
    <source>
        <dbReference type="EMBL" id="SHJ61868.1"/>
    </source>
</evidence>
<dbReference type="Proteomes" id="UP000184465">
    <property type="component" value="Unassembled WGS sequence"/>
</dbReference>
<gene>
    <name evidence="2" type="ORF">SAMN02745912_00513</name>
</gene>
<proteinExistence type="predicted"/>
<name>A0A1M6KSC5_PARC5</name>
<dbReference type="EMBL" id="FRAG01000004">
    <property type="protein sequence ID" value="SHJ61868.1"/>
    <property type="molecule type" value="Genomic_DNA"/>
</dbReference>
<keyword evidence="3" id="KW-1185">Reference proteome</keyword>
<keyword evidence="1" id="KW-1133">Transmembrane helix</keyword>
<organism evidence="2 3">
    <name type="scientific">Paramaledivibacter caminithermalis (strain DSM 15212 / CIP 107654 / DViRD3)</name>
    <name type="common">Clostridium caminithermale</name>
    <dbReference type="NCBI Taxonomy" id="1121301"/>
    <lineage>
        <taxon>Bacteria</taxon>
        <taxon>Bacillati</taxon>
        <taxon>Bacillota</taxon>
        <taxon>Clostridia</taxon>
        <taxon>Peptostreptococcales</taxon>
        <taxon>Caminicellaceae</taxon>
        <taxon>Paramaledivibacter</taxon>
    </lineage>
</organism>